<name>A0A328PMP8_9MOLU</name>
<comment type="caution">
    <text evidence="1">The sequence shown here is derived from an EMBL/GenBank/DDBJ whole genome shotgun (WGS) entry which is preliminary data.</text>
</comment>
<reference evidence="2" key="1">
    <citation type="submission" date="2018-06" db="EMBL/GenBank/DDBJ databases">
        <authorList>
            <person name="Martinez Ocampo F."/>
            <person name="Quiroz Castaneda R.E."/>
            <person name="Rojas Lopez X."/>
        </authorList>
    </citation>
    <scope>NUCLEOTIDE SEQUENCE [LARGE SCALE GENOMIC DNA]</scope>
    <source>
        <strain evidence="2">INIFAP02</strain>
    </source>
</reference>
<sequence>MSFSGIGISLYFLYGDHCSFTKTNVLQKVAINTSETILECSENDKDYSVYLVPAGNYETEKREFSFKVVDNKTDGKVKWGPESNPEDKWNDWAIAIYKNGSKGSHQTKIRVPIGKIFKNGSTIISCQKSKLKFKENIETCPGGSFLMNSKLQFEVDGKSEVKMKSDKFEWSIGFVPKRIFCHT</sequence>
<evidence type="ECO:0000313" key="1">
    <source>
        <dbReference type="EMBL" id="RAO94995.1"/>
    </source>
</evidence>
<dbReference type="EMBL" id="QKVO01000007">
    <property type="protein sequence ID" value="RAO94995.1"/>
    <property type="molecule type" value="Genomic_DNA"/>
</dbReference>
<dbReference type="OrthoDB" id="402290at2"/>
<keyword evidence="2" id="KW-1185">Reference proteome</keyword>
<dbReference type="AlphaFoldDB" id="A0A328PMP8"/>
<accession>A0A328PMP8</accession>
<dbReference type="Proteomes" id="UP000249762">
    <property type="component" value="Unassembled WGS sequence"/>
</dbReference>
<organism evidence="1 2">
    <name type="scientific">Mycoplasma wenyonii</name>
    <dbReference type="NCBI Taxonomy" id="65123"/>
    <lineage>
        <taxon>Bacteria</taxon>
        <taxon>Bacillati</taxon>
        <taxon>Mycoplasmatota</taxon>
        <taxon>Mollicutes</taxon>
        <taxon>Mycoplasmataceae</taxon>
        <taxon>Mycoplasma</taxon>
    </lineage>
</organism>
<dbReference type="RefSeq" id="WP_146737521.1">
    <property type="nucleotide sequence ID" value="NZ_QKVO01000007.1"/>
</dbReference>
<gene>
    <name evidence="1" type="ORF">DNK47_02140</name>
</gene>
<evidence type="ECO:0000313" key="2">
    <source>
        <dbReference type="Proteomes" id="UP000249762"/>
    </source>
</evidence>
<proteinExistence type="predicted"/>
<protein>
    <submittedName>
        <fullName evidence="1">Uncharacterized protein</fullName>
    </submittedName>
</protein>